<comment type="caution">
    <text evidence="1">The sequence shown here is derived from an EMBL/GenBank/DDBJ whole genome shotgun (WGS) entry which is preliminary data.</text>
</comment>
<evidence type="ECO:0000313" key="2">
    <source>
        <dbReference type="Proteomes" id="UP000018888"/>
    </source>
</evidence>
<dbReference type="Proteomes" id="UP000018888">
    <property type="component" value="Unassembled WGS sequence"/>
</dbReference>
<dbReference type="AlphaFoldDB" id="A0A2P4QX88"/>
<sequence length="91" mass="10769">MRSSWIPNLRYKSYESKAGIWLVMILFIHLVQNPISNQIQLNFHQKRTRKISIKEIRYVGDDVLRFLIVFQFIDVRETSGIFGIGNNLIDD</sequence>
<name>A0A2P4QX88_RHIID</name>
<gene>
    <name evidence="1" type="ORF">GLOIN_2v1500307</name>
</gene>
<keyword evidence="2" id="KW-1185">Reference proteome</keyword>
<evidence type="ECO:0000313" key="1">
    <source>
        <dbReference type="EMBL" id="POG82249.1"/>
    </source>
</evidence>
<reference evidence="1 2" key="1">
    <citation type="journal article" date="2013" name="Proc. Natl. Acad. Sci. U.S.A.">
        <title>Genome of an arbuscular mycorrhizal fungus provides insight into the oldest plant symbiosis.</title>
        <authorList>
            <person name="Tisserant E."/>
            <person name="Malbreil M."/>
            <person name="Kuo A."/>
            <person name="Kohler A."/>
            <person name="Symeonidi A."/>
            <person name="Balestrini R."/>
            <person name="Charron P."/>
            <person name="Duensing N."/>
            <person name="Frei Dit Frey N."/>
            <person name="Gianinazzi-Pearson V."/>
            <person name="Gilbert L.B."/>
            <person name="Handa Y."/>
            <person name="Herr J.R."/>
            <person name="Hijri M."/>
            <person name="Koul R."/>
            <person name="Kawaguchi M."/>
            <person name="Krajinski F."/>
            <person name="Lammers P.J."/>
            <person name="Masclaux F.G."/>
            <person name="Murat C."/>
            <person name="Morin E."/>
            <person name="Ndikumana S."/>
            <person name="Pagni M."/>
            <person name="Petitpierre D."/>
            <person name="Requena N."/>
            <person name="Rosikiewicz P."/>
            <person name="Riley R."/>
            <person name="Saito K."/>
            <person name="San Clemente H."/>
            <person name="Shapiro H."/>
            <person name="van Tuinen D."/>
            <person name="Becard G."/>
            <person name="Bonfante P."/>
            <person name="Paszkowski U."/>
            <person name="Shachar-Hill Y.Y."/>
            <person name="Tuskan G.A."/>
            <person name="Young P.W."/>
            <person name="Sanders I.R."/>
            <person name="Henrissat B."/>
            <person name="Rensing S.A."/>
            <person name="Grigoriev I.V."/>
            <person name="Corradi N."/>
            <person name="Roux C."/>
            <person name="Martin F."/>
        </authorList>
    </citation>
    <scope>NUCLEOTIDE SEQUENCE [LARGE SCALE GENOMIC DNA]</scope>
    <source>
        <strain evidence="1 2">DAOM 197198</strain>
    </source>
</reference>
<dbReference type="EMBL" id="AUPC02000006">
    <property type="protein sequence ID" value="POG82249.1"/>
    <property type="molecule type" value="Genomic_DNA"/>
</dbReference>
<protein>
    <submittedName>
        <fullName evidence="1">Uncharacterized protein</fullName>
    </submittedName>
</protein>
<accession>A0A2P4QX88</accession>
<organism evidence="1 2">
    <name type="scientific">Rhizophagus irregularis (strain DAOM 181602 / DAOM 197198 / MUCL 43194)</name>
    <name type="common">Arbuscular mycorrhizal fungus</name>
    <name type="synonym">Glomus intraradices</name>
    <dbReference type="NCBI Taxonomy" id="747089"/>
    <lineage>
        <taxon>Eukaryota</taxon>
        <taxon>Fungi</taxon>
        <taxon>Fungi incertae sedis</taxon>
        <taxon>Mucoromycota</taxon>
        <taxon>Glomeromycotina</taxon>
        <taxon>Glomeromycetes</taxon>
        <taxon>Glomerales</taxon>
        <taxon>Glomeraceae</taxon>
        <taxon>Rhizophagus</taxon>
    </lineage>
</organism>
<reference evidence="1 2" key="2">
    <citation type="journal article" date="2018" name="New Phytol.">
        <title>High intraspecific genome diversity in the model arbuscular mycorrhizal symbiont Rhizophagus irregularis.</title>
        <authorList>
            <person name="Chen E.C.H."/>
            <person name="Morin E."/>
            <person name="Beaudet D."/>
            <person name="Noel J."/>
            <person name="Yildirir G."/>
            <person name="Ndikumana S."/>
            <person name="Charron P."/>
            <person name="St-Onge C."/>
            <person name="Giorgi J."/>
            <person name="Kruger M."/>
            <person name="Marton T."/>
            <person name="Ropars J."/>
            <person name="Grigoriev I.V."/>
            <person name="Hainaut M."/>
            <person name="Henrissat B."/>
            <person name="Roux C."/>
            <person name="Martin F."/>
            <person name="Corradi N."/>
        </authorList>
    </citation>
    <scope>NUCLEOTIDE SEQUENCE [LARGE SCALE GENOMIC DNA]</scope>
    <source>
        <strain evidence="1 2">DAOM 197198</strain>
    </source>
</reference>
<proteinExistence type="predicted"/>